<dbReference type="GO" id="GO:0016887">
    <property type="term" value="F:ATP hydrolysis activity"/>
    <property type="evidence" value="ECO:0007669"/>
    <property type="project" value="InterPro"/>
</dbReference>
<keyword evidence="10" id="KW-0234">DNA repair</keyword>
<evidence type="ECO:0000256" key="4">
    <source>
        <dbReference type="ARBA" id="ARBA00022741"/>
    </source>
</evidence>
<dbReference type="GO" id="GO:0004518">
    <property type="term" value="F:nuclease activity"/>
    <property type="evidence" value="ECO:0007669"/>
    <property type="project" value="UniProtKB-KW"/>
</dbReference>
<dbReference type="EMBL" id="MUBK01000001">
    <property type="protein sequence ID" value="OTA21786.1"/>
    <property type="molecule type" value="Genomic_DNA"/>
</dbReference>
<keyword evidence="8" id="KW-0267">Excision nuclease</keyword>
<name>A0A1Y2SRM0_9GAMM</name>
<keyword evidence="2" id="KW-0963">Cytoplasm</keyword>
<dbReference type="GO" id="GO:0005737">
    <property type="term" value="C:cytoplasm"/>
    <property type="evidence" value="ECO:0007669"/>
    <property type="project" value="UniProtKB-SubCell"/>
</dbReference>
<keyword evidence="4" id="KW-0547">Nucleotide-binding</keyword>
<evidence type="ECO:0000256" key="12">
    <source>
        <dbReference type="ARBA" id="ARBA00039316"/>
    </source>
</evidence>
<dbReference type="Proteomes" id="UP000194204">
    <property type="component" value="Unassembled WGS sequence"/>
</dbReference>
<evidence type="ECO:0000256" key="7">
    <source>
        <dbReference type="ARBA" id="ARBA00022840"/>
    </source>
</evidence>
<evidence type="ECO:0000256" key="3">
    <source>
        <dbReference type="ARBA" id="ARBA00022737"/>
    </source>
</evidence>
<dbReference type="SUPFAM" id="SSF52540">
    <property type="entry name" value="P-loop containing nucleoside triphosphate hydrolases"/>
    <property type="match status" value="2"/>
</dbReference>
<dbReference type="RefSeq" id="WP_086110940.1">
    <property type="nucleotide sequence ID" value="NZ_CAWNHF010000001.1"/>
</dbReference>
<dbReference type="AlphaFoldDB" id="A0A1Y2SRM0"/>
<evidence type="ECO:0000313" key="16">
    <source>
        <dbReference type="Proteomes" id="UP000194204"/>
    </source>
</evidence>
<keyword evidence="6" id="KW-0228">DNA excision</keyword>
<keyword evidence="9" id="KW-0238">DNA-binding</keyword>
<evidence type="ECO:0000259" key="14">
    <source>
        <dbReference type="PROSITE" id="PS50893"/>
    </source>
</evidence>
<comment type="similarity">
    <text evidence="11">Belongs to the ABC transporter superfamily. UvrA family.</text>
</comment>
<evidence type="ECO:0000313" key="15">
    <source>
        <dbReference type="EMBL" id="OTA21786.1"/>
    </source>
</evidence>
<comment type="caution">
    <text evidence="15">The sequence shown here is derived from an EMBL/GenBank/DDBJ whole genome shotgun (WGS) entry which is preliminary data.</text>
</comment>
<evidence type="ECO:0000256" key="1">
    <source>
        <dbReference type="ARBA" id="ARBA00004496"/>
    </source>
</evidence>
<dbReference type="GO" id="GO:0006281">
    <property type="term" value="P:DNA repair"/>
    <property type="evidence" value="ECO:0007669"/>
    <property type="project" value="UniProtKB-KW"/>
</dbReference>
<evidence type="ECO:0000256" key="2">
    <source>
        <dbReference type="ARBA" id="ARBA00022490"/>
    </source>
</evidence>
<keyword evidence="5" id="KW-0227">DNA damage</keyword>
<dbReference type="OrthoDB" id="9809851at2"/>
<accession>A0A1Y2SRM0</accession>
<evidence type="ECO:0000256" key="11">
    <source>
        <dbReference type="ARBA" id="ARBA00038000"/>
    </source>
</evidence>
<protein>
    <recommendedName>
        <fullName evidence="12">UvrABC system protein A</fullName>
    </recommendedName>
    <alternativeName>
        <fullName evidence="13">Excinuclease ABC subunit A</fullName>
    </alternativeName>
</protein>
<feature type="domain" description="ABC transporter" evidence="14">
    <location>
        <begin position="4"/>
        <end position="437"/>
    </location>
</feature>
<dbReference type="Gene3D" id="3.40.50.300">
    <property type="entry name" value="P-loop containing nucleotide triphosphate hydrolases"/>
    <property type="match status" value="2"/>
</dbReference>
<dbReference type="PROSITE" id="PS50893">
    <property type="entry name" value="ABC_TRANSPORTER_2"/>
    <property type="match status" value="2"/>
</dbReference>
<dbReference type="Gene3D" id="1.10.8.280">
    <property type="entry name" value="ABC transporter ATPase domain-like"/>
    <property type="match status" value="1"/>
</dbReference>
<dbReference type="PANTHER" id="PTHR43152">
    <property type="entry name" value="UVRABC SYSTEM PROTEIN A"/>
    <property type="match status" value="1"/>
</dbReference>
<dbReference type="STRING" id="40578.Xbed_00033"/>
<evidence type="ECO:0000256" key="13">
    <source>
        <dbReference type="ARBA" id="ARBA00042156"/>
    </source>
</evidence>
<dbReference type="GO" id="GO:0005524">
    <property type="term" value="F:ATP binding"/>
    <property type="evidence" value="ECO:0007669"/>
    <property type="project" value="UniProtKB-KW"/>
</dbReference>
<keyword evidence="7" id="KW-0067">ATP-binding</keyword>
<dbReference type="Pfam" id="PF00005">
    <property type="entry name" value="ABC_tran"/>
    <property type="match status" value="1"/>
</dbReference>
<evidence type="ECO:0000256" key="8">
    <source>
        <dbReference type="ARBA" id="ARBA00022881"/>
    </source>
</evidence>
<keyword evidence="16" id="KW-1185">Reference proteome</keyword>
<dbReference type="InterPro" id="IPR003439">
    <property type="entry name" value="ABC_transporter-like_ATP-bd"/>
</dbReference>
<proteinExistence type="inferred from homology"/>
<dbReference type="InterPro" id="IPR017871">
    <property type="entry name" value="ABC_transporter-like_CS"/>
</dbReference>
<feature type="domain" description="ABC transporter" evidence="14">
    <location>
        <begin position="453"/>
        <end position="743"/>
    </location>
</feature>
<evidence type="ECO:0000256" key="10">
    <source>
        <dbReference type="ARBA" id="ARBA00023204"/>
    </source>
</evidence>
<comment type="subcellular location">
    <subcellularLocation>
        <location evidence="1">Cytoplasm</location>
    </subcellularLocation>
</comment>
<dbReference type="PROSITE" id="PS00211">
    <property type="entry name" value="ABC_TRANSPORTER_1"/>
    <property type="match status" value="1"/>
</dbReference>
<organism evidence="15 16">
    <name type="scientific">Xenorhabdus beddingii</name>
    <dbReference type="NCBI Taxonomy" id="40578"/>
    <lineage>
        <taxon>Bacteria</taxon>
        <taxon>Pseudomonadati</taxon>
        <taxon>Pseudomonadota</taxon>
        <taxon>Gammaproteobacteria</taxon>
        <taxon>Enterobacterales</taxon>
        <taxon>Morganellaceae</taxon>
        <taxon>Xenorhabdus</taxon>
    </lineage>
</organism>
<evidence type="ECO:0000256" key="6">
    <source>
        <dbReference type="ARBA" id="ARBA00022769"/>
    </source>
</evidence>
<dbReference type="GO" id="GO:0003677">
    <property type="term" value="F:DNA binding"/>
    <property type="evidence" value="ECO:0007669"/>
    <property type="project" value="UniProtKB-KW"/>
</dbReference>
<dbReference type="InterPro" id="IPR027417">
    <property type="entry name" value="P-loop_NTPase"/>
</dbReference>
<evidence type="ECO:0000256" key="5">
    <source>
        <dbReference type="ARBA" id="ARBA00022763"/>
    </source>
</evidence>
<gene>
    <name evidence="15" type="ORF">Xbed_00033</name>
</gene>
<sequence>MKDLAKNSIEICNARQNNLKSISLRIPKNVITVFTGVSGSGKSSLVFDTIAAESQRQLNDTFPPYIRNRLPYYGQPDVDEIHNLTTAIIINQKRIGENVRSTVGTASDIYTLLRLLFSRIGHPFVGYSNLFSFNHPSGMCPRCEGLGIVNTIDVEKLVNKNKSLNEGAIEYGTFAPGTWRWRRYVHSGLFDNDKKIVDYTPEERQLLLYAENVAPNTPSPDWPKSARFEGIITRFIRSYLVKDNKEHKNEEFKRMVSMKQCPVCLGQRLNKQILSCLIQGKSIGDCVDMPIIELTQFIRSLDERVVHTLTDALTERLTAMCSVGLGYLNLNRSTTTLSGGESQRLKMVRHLGSSLTGMTYIIDEPSTGLHPADVKKLNTMIQQLCDKGNTILMVEHDPDMIKIADHVIDLGPGAGDKGGEITYQGDIDGLRTSGTLTGKHLFQKTKFNRNPKAAVDYIHIKNASLHNLQNISIDIPMGIMLAVSGVAGSGKSSLIIGEVVPKCKNAVVIDQKPIQRSKRSHIASWSGIFDAIRERFAHANKVDRSWFSSNSKGGCSECHGLGVIETDLAFMDSVTLPCEACRGQKYNKTALCYKYKGKTIVDLMNMSIEQAVAFFNGDNDISPTLVHLRDVGLGYMRLGESLDHLSGGECQRLKLASYLSNKGNVYIFDEPTTGLHPSDVAVLIVLFRRLVEQGNSVIVIEHNIEMIAESDWIIDLGEGAGTDGGRIMFSGTPQAMIEKGNSLTAEHLRYSTYLS</sequence>
<evidence type="ECO:0000256" key="9">
    <source>
        <dbReference type="ARBA" id="ARBA00023125"/>
    </source>
</evidence>
<reference evidence="15 16" key="1">
    <citation type="submission" date="2017-01" db="EMBL/GenBank/DDBJ databases">
        <title>Deconstructing symbiosis and pathogenesis requirements using a combined genomic-metabolomic approach.</title>
        <authorList>
            <person name="Tobias N.J."/>
            <person name="Wolff H."/>
            <person name="Djahanschiri B."/>
            <person name="Ebersberger I."/>
            <person name="Bode H.B."/>
        </authorList>
    </citation>
    <scope>NUCLEOTIDE SEQUENCE [LARGE SCALE GENOMIC DNA]</scope>
    <source>
        <strain evidence="15 16">DSM 4764</strain>
    </source>
</reference>
<dbReference type="PANTHER" id="PTHR43152:SF1">
    <property type="entry name" value="UVRA PROTEIN"/>
    <property type="match status" value="1"/>
</dbReference>
<dbReference type="Gene3D" id="1.20.1580.10">
    <property type="entry name" value="ABC transporter ATPase like domain"/>
    <property type="match status" value="2"/>
</dbReference>
<dbReference type="CDD" id="cd03270">
    <property type="entry name" value="ABC_UvrA_I"/>
    <property type="match status" value="1"/>
</dbReference>
<keyword evidence="3" id="KW-0677">Repeat</keyword>